<feature type="domain" description="HTH cro/C1-type" evidence="1">
    <location>
        <begin position="17"/>
        <end position="72"/>
    </location>
</feature>
<dbReference type="GO" id="GO:0003677">
    <property type="term" value="F:DNA binding"/>
    <property type="evidence" value="ECO:0007669"/>
    <property type="project" value="InterPro"/>
</dbReference>
<dbReference type="AlphaFoldDB" id="A0A3A4A2P2"/>
<dbReference type="Proteomes" id="UP000265768">
    <property type="component" value="Unassembled WGS sequence"/>
</dbReference>
<protein>
    <submittedName>
        <fullName evidence="2">XRE family transcriptional regulator</fullName>
    </submittedName>
</protein>
<evidence type="ECO:0000313" key="2">
    <source>
        <dbReference type="EMBL" id="RJL22600.1"/>
    </source>
</evidence>
<sequence>MATGTPDEGAHRIGGNVRAARRAKGMSLDVLAGLVGRSKGWLSKIENGKARLERRGDIAALAEALQVSADHLLGGPAPEVRPDRRQVNLLPLQRMLLDAGPSDPPDVRARPIEALRDGLTGVDAALRRADHPAVARVLPDLIGELYVHAASGSERARSQALRLLILACGSDAACTLRHLGENHLAYISGERAQQAADLLGDPVWTGAAAYARAHARASANRPRPLLRTPQAADALEPYVGDDVFAHQVHGMLRLSAALARAVEGDHRGADDQAGEAARLASRIGEDSEAFELFGPANVGVWRASLAVEAARPEHALRCAEAVNPRALSSGNRRAALHMEKARALAMLDRDREAVRELCRAERLSAAQLHNHPLIRELVADMLTRTGGRELRGLAWRMNLI</sequence>
<evidence type="ECO:0000313" key="3">
    <source>
        <dbReference type="Proteomes" id="UP000265768"/>
    </source>
</evidence>
<reference evidence="2 3" key="1">
    <citation type="submission" date="2018-09" db="EMBL/GenBank/DDBJ databases">
        <title>YIM 75507 draft genome.</title>
        <authorList>
            <person name="Tang S."/>
            <person name="Feng Y."/>
        </authorList>
    </citation>
    <scope>NUCLEOTIDE SEQUENCE [LARGE SCALE GENOMIC DNA]</scope>
    <source>
        <strain evidence="2 3">YIM 75507</strain>
    </source>
</reference>
<dbReference type="PROSITE" id="PS50943">
    <property type="entry name" value="HTH_CROC1"/>
    <property type="match status" value="1"/>
</dbReference>
<dbReference type="CDD" id="cd00093">
    <property type="entry name" value="HTH_XRE"/>
    <property type="match status" value="1"/>
</dbReference>
<proteinExistence type="predicted"/>
<evidence type="ECO:0000259" key="1">
    <source>
        <dbReference type="PROSITE" id="PS50943"/>
    </source>
</evidence>
<dbReference type="OrthoDB" id="4522476at2"/>
<dbReference type="InterPro" id="IPR010982">
    <property type="entry name" value="Lambda_DNA-bd_dom_sf"/>
</dbReference>
<dbReference type="SMART" id="SM00530">
    <property type="entry name" value="HTH_XRE"/>
    <property type="match status" value="1"/>
</dbReference>
<gene>
    <name evidence="2" type="ORF">D5H75_35925</name>
</gene>
<dbReference type="Gene3D" id="1.10.260.40">
    <property type="entry name" value="lambda repressor-like DNA-binding domains"/>
    <property type="match status" value="1"/>
</dbReference>
<keyword evidence="3" id="KW-1185">Reference proteome</keyword>
<comment type="caution">
    <text evidence="2">The sequence shown here is derived from an EMBL/GenBank/DDBJ whole genome shotgun (WGS) entry which is preliminary data.</text>
</comment>
<dbReference type="Pfam" id="PF13560">
    <property type="entry name" value="HTH_31"/>
    <property type="match status" value="1"/>
</dbReference>
<name>A0A3A4A2P2_9ACTN</name>
<organism evidence="2 3">
    <name type="scientific">Bailinhaonella thermotolerans</name>
    <dbReference type="NCBI Taxonomy" id="1070861"/>
    <lineage>
        <taxon>Bacteria</taxon>
        <taxon>Bacillati</taxon>
        <taxon>Actinomycetota</taxon>
        <taxon>Actinomycetes</taxon>
        <taxon>Streptosporangiales</taxon>
        <taxon>Streptosporangiaceae</taxon>
        <taxon>Bailinhaonella</taxon>
    </lineage>
</organism>
<dbReference type="RefSeq" id="WP_119931056.1">
    <property type="nucleotide sequence ID" value="NZ_QZEY01000022.1"/>
</dbReference>
<dbReference type="InterPro" id="IPR001387">
    <property type="entry name" value="Cro/C1-type_HTH"/>
</dbReference>
<dbReference type="EMBL" id="QZEY01000022">
    <property type="protein sequence ID" value="RJL22600.1"/>
    <property type="molecule type" value="Genomic_DNA"/>
</dbReference>
<accession>A0A3A4A2P2</accession>
<dbReference type="SUPFAM" id="SSF47413">
    <property type="entry name" value="lambda repressor-like DNA-binding domains"/>
    <property type="match status" value="1"/>
</dbReference>